<dbReference type="Pfam" id="PF00498">
    <property type="entry name" value="FHA"/>
    <property type="match status" value="1"/>
</dbReference>
<dbReference type="KEGG" id="mmc:Mmcs_0050"/>
<sequence>MVQGAGETVPALRIRCGDVLCTVTPGDAPVLIGRDLPAQIRADDPRVSPVHARIAVDGDHWVIGDAGGTTGVFVDGERVESVGVRDTVTVRLGHAEGLVVTLAVDHATDPEEIEAGVARAGAAVEDRREELGFTRRRLSAEGVIDPQTLADFEAGRVWPPDDARARLEVHLGWEPGTIAAVRAGSPAPEDESTEILSDTVQMAVMVDAASIALGNVKARIDRAPAPHDAAYDEYVETVLFDLRGLEKMVRNAGKTTRRPDGAVVLRDIRRTYNGVMTRAAQAPGAPLSRRLYVARRSAELTVEEAADAAGVSVEAVTDAEDGQFVADADAAALEALVRRLAAG</sequence>
<organism evidence="3">
    <name type="scientific">Mycobacterium sp. (strain MCS)</name>
    <dbReference type="NCBI Taxonomy" id="164756"/>
    <lineage>
        <taxon>Bacteria</taxon>
        <taxon>Bacillati</taxon>
        <taxon>Actinomycetota</taxon>
        <taxon>Actinomycetes</taxon>
        <taxon>Mycobacteriales</taxon>
        <taxon>Mycobacteriaceae</taxon>
        <taxon>Mycobacterium</taxon>
    </lineage>
</organism>
<evidence type="ECO:0000313" key="3">
    <source>
        <dbReference type="EMBL" id="ABG06172.1"/>
    </source>
</evidence>
<dbReference type="GO" id="GO:0003677">
    <property type="term" value="F:DNA binding"/>
    <property type="evidence" value="ECO:0007669"/>
    <property type="project" value="InterPro"/>
</dbReference>
<dbReference type="SMART" id="SM00240">
    <property type="entry name" value="FHA"/>
    <property type="match status" value="1"/>
</dbReference>
<dbReference type="InterPro" id="IPR000253">
    <property type="entry name" value="FHA_dom"/>
</dbReference>
<reference evidence="3" key="1">
    <citation type="submission" date="2006-06" db="EMBL/GenBank/DDBJ databases">
        <title>Complete sequence of chromosome of Mycobacterium sp. MCS.</title>
        <authorList>
            <consortium name="US DOE Joint Genome Institute"/>
            <person name="Copeland A."/>
            <person name="Lucas S."/>
            <person name="Lapidus A."/>
            <person name="Barry K."/>
            <person name="Detter J.C."/>
            <person name="Glavina del Rio T."/>
            <person name="Hammon N."/>
            <person name="Israni S."/>
            <person name="Dalin E."/>
            <person name="Tice H."/>
            <person name="Pitluck S."/>
            <person name="Martinez M."/>
            <person name="Schmutz J."/>
            <person name="Larimer F."/>
            <person name="Land M."/>
            <person name="Hauser L."/>
            <person name="Kyrpides N."/>
            <person name="Kim E."/>
            <person name="Miller C.D."/>
            <person name="Hughes J.E."/>
            <person name="Anderson A.J."/>
            <person name="Sims R.C."/>
            <person name="Richardson P."/>
        </authorList>
    </citation>
    <scope>NUCLEOTIDE SEQUENCE [LARGE SCALE GENOMIC DNA]</scope>
    <source>
        <strain evidence="3">MCS</strain>
    </source>
</reference>
<name>A0A5Q5BDK4_MYCSS</name>
<accession>A0A5Q5BDK4</accession>
<evidence type="ECO:0000259" key="2">
    <source>
        <dbReference type="PROSITE" id="PS50006"/>
    </source>
</evidence>
<dbReference type="PROSITE" id="PS50006">
    <property type="entry name" value="FHA_DOMAIN"/>
    <property type="match status" value="1"/>
</dbReference>
<dbReference type="EMBL" id="CP000384">
    <property type="protein sequence ID" value="ABG06172.1"/>
    <property type="molecule type" value="Genomic_DNA"/>
</dbReference>
<feature type="domain" description="FHA" evidence="2">
    <location>
        <begin position="30"/>
        <end position="79"/>
    </location>
</feature>
<dbReference type="SUPFAM" id="SSF49879">
    <property type="entry name" value="SMAD/FHA domain"/>
    <property type="match status" value="1"/>
</dbReference>
<dbReference type="InterPro" id="IPR010982">
    <property type="entry name" value="Lambda_DNA-bd_dom_sf"/>
</dbReference>
<gene>
    <name evidence="3" type="ordered locus">Mmcs_0050</name>
</gene>
<dbReference type="InterPro" id="IPR008984">
    <property type="entry name" value="SMAD_FHA_dom_sf"/>
</dbReference>
<dbReference type="AlphaFoldDB" id="A0A5Q5BDK4"/>
<proteinExistence type="predicted"/>
<dbReference type="SUPFAM" id="SSF47413">
    <property type="entry name" value="lambda repressor-like DNA-binding domains"/>
    <property type="match status" value="1"/>
</dbReference>
<protein>
    <submittedName>
        <fullName evidence="3">FHA domain containing protein</fullName>
    </submittedName>
</protein>
<dbReference type="Gene3D" id="2.60.200.20">
    <property type="match status" value="1"/>
</dbReference>
<keyword evidence="1" id="KW-0597">Phosphoprotein</keyword>
<evidence type="ECO:0000256" key="1">
    <source>
        <dbReference type="ARBA" id="ARBA00022553"/>
    </source>
</evidence>